<name>A0A0B2V6U1_TOXCA</name>
<dbReference type="EMBL" id="UYWY01024033">
    <property type="protein sequence ID" value="VDM48282.1"/>
    <property type="molecule type" value="Genomic_DNA"/>
</dbReference>
<dbReference type="InterPro" id="IPR052716">
    <property type="entry name" value="MOSC_domain"/>
</dbReference>
<feature type="transmembrane region" description="Helical" evidence="1">
    <location>
        <begin position="7"/>
        <end position="29"/>
    </location>
</feature>
<gene>
    <name evidence="3" type="primary">MARC1</name>
    <name evidence="3" type="ORF">Tcan_15357</name>
    <name evidence="4" type="ORF">TCNE_LOCUS16961</name>
</gene>
<protein>
    <submittedName>
        <fullName evidence="3">MOSC domain-containing protein 1, mitochondrial</fullName>
    </submittedName>
</protein>
<dbReference type="PANTHER" id="PTHR36930:SF1">
    <property type="entry name" value="MOSC DOMAIN-CONTAINING PROTEIN"/>
    <property type="match status" value="1"/>
</dbReference>
<reference evidence="3 5" key="1">
    <citation type="submission" date="2014-11" db="EMBL/GenBank/DDBJ databases">
        <title>Genetic blueprint of the zoonotic pathogen Toxocara canis.</title>
        <authorList>
            <person name="Zhu X.-Q."/>
            <person name="Korhonen P.K."/>
            <person name="Cai H."/>
            <person name="Young N.D."/>
            <person name="Nejsum P."/>
            <person name="von Samson-Himmelstjerna G."/>
            <person name="Boag P.R."/>
            <person name="Tan P."/>
            <person name="Li Q."/>
            <person name="Min J."/>
            <person name="Yang Y."/>
            <person name="Wang X."/>
            <person name="Fang X."/>
            <person name="Hall R.S."/>
            <person name="Hofmann A."/>
            <person name="Sternberg P.W."/>
            <person name="Jex A.R."/>
            <person name="Gasser R.B."/>
        </authorList>
    </citation>
    <scope>NUCLEOTIDE SEQUENCE [LARGE SCALE GENOMIC DNA]</scope>
    <source>
        <strain evidence="3">PN_DK_2014</strain>
    </source>
</reference>
<dbReference type="PROSITE" id="PS51340">
    <property type="entry name" value="MOSC"/>
    <property type="match status" value="1"/>
</dbReference>
<dbReference type="Pfam" id="PF03476">
    <property type="entry name" value="MOSC_N"/>
    <property type="match status" value="1"/>
</dbReference>
<dbReference type="InterPro" id="IPR005302">
    <property type="entry name" value="MoCF_Sase_C"/>
</dbReference>
<keyword evidence="5" id="KW-1185">Reference proteome</keyword>
<keyword evidence="1" id="KW-1133">Transmembrane helix</keyword>
<dbReference type="AlphaFoldDB" id="A0A0B2V6U1"/>
<dbReference type="GO" id="GO:0003824">
    <property type="term" value="F:catalytic activity"/>
    <property type="evidence" value="ECO:0007669"/>
    <property type="project" value="InterPro"/>
</dbReference>
<dbReference type="STRING" id="6265.A0A0B2V6U1"/>
<dbReference type="OrthoDB" id="17255at2759"/>
<organism evidence="3 5">
    <name type="scientific">Toxocara canis</name>
    <name type="common">Canine roundworm</name>
    <dbReference type="NCBI Taxonomy" id="6265"/>
    <lineage>
        <taxon>Eukaryota</taxon>
        <taxon>Metazoa</taxon>
        <taxon>Ecdysozoa</taxon>
        <taxon>Nematoda</taxon>
        <taxon>Chromadorea</taxon>
        <taxon>Rhabditida</taxon>
        <taxon>Spirurina</taxon>
        <taxon>Ascaridomorpha</taxon>
        <taxon>Ascaridoidea</taxon>
        <taxon>Toxocaridae</taxon>
        <taxon>Toxocara</taxon>
    </lineage>
</organism>
<dbReference type="GO" id="GO:0030151">
    <property type="term" value="F:molybdenum ion binding"/>
    <property type="evidence" value="ECO:0007669"/>
    <property type="project" value="InterPro"/>
</dbReference>
<dbReference type="Pfam" id="PF03473">
    <property type="entry name" value="MOSC"/>
    <property type="match status" value="1"/>
</dbReference>
<keyword evidence="1" id="KW-0472">Membrane</keyword>
<reference evidence="4" key="2">
    <citation type="submission" date="2018-11" db="EMBL/GenBank/DDBJ databases">
        <authorList>
            <consortium name="Pathogen Informatics"/>
        </authorList>
    </citation>
    <scope>NUCLEOTIDE SEQUENCE [LARGE SCALE GENOMIC DNA]</scope>
</reference>
<evidence type="ECO:0000313" key="3">
    <source>
        <dbReference type="EMBL" id="KHN77182.1"/>
    </source>
</evidence>
<evidence type="ECO:0000256" key="1">
    <source>
        <dbReference type="SAM" id="Phobius"/>
    </source>
</evidence>
<evidence type="ECO:0000313" key="5">
    <source>
        <dbReference type="Proteomes" id="UP000031036"/>
    </source>
</evidence>
<dbReference type="InterPro" id="IPR005303">
    <property type="entry name" value="MOCOS_middle"/>
</dbReference>
<proteinExistence type="predicted"/>
<dbReference type="EMBL" id="JPKZ01002352">
    <property type="protein sequence ID" value="KHN77182.1"/>
    <property type="molecule type" value="Genomic_DNA"/>
</dbReference>
<feature type="domain" description="MOSC" evidence="2">
    <location>
        <begin position="182"/>
        <end position="336"/>
    </location>
</feature>
<sequence>MGFARRELFYVGGACVIGATGLFYAIRWIRRVVKDLRNPFVPIGVVAELYIYPVKACRGRKVDMMECSELGGSNGEMNDHHFLIYNTSTNHDLEINRCPRLVIIDSDVRNGTLMLTTAEHTPIRVDLQKVIGQNKIVTVTMWDKLRQSGLDCGREVGFWLSNVLDADEPLGLLYYRDGFYTERWSQRGYRWFFGLAPVKDKIAFTAIAPYMAFASESVKDVNSHLDENHQVNSRNFRGNIVIDGCPPFDEDWWMELKIGDAEFECYQPCARCVAITVDPATGMRDEGNQPLRALRQYRLAPEGKLRNIYKQDPIFGVYMGLDRRGTIRVGDQVFARYKNKPL</sequence>
<dbReference type="SUPFAM" id="SSF50800">
    <property type="entry name" value="PK beta-barrel domain-like"/>
    <property type="match status" value="1"/>
</dbReference>
<dbReference type="OMA" id="CDEHEPY"/>
<dbReference type="InterPro" id="IPR011037">
    <property type="entry name" value="Pyrv_Knase-like_insert_dom_sf"/>
</dbReference>
<accession>A0A0B2V6U1</accession>
<evidence type="ECO:0000313" key="4">
    <source>
        <dbReference type="EMBL" id="VDM48282.1"/>
    </source>
</evidence>
<dbReference type="GO" id="GO:0030170">
    <property type="term" value="F:pyridoxal phosphate binding"/>
    <property type="evidence" value="ECO:0007669"/>
    <property type="project" value="InterPro"/>
</dbReference>
<dbReference type="Proteomes" id="UP000031036">
    <property type="component" value="Unassembled WGS sequence"/>
</dbReference>
<keyword evidence="1" id="KW-0812">Transmembrane</keyword>
<dbReference type="PANTHER" id="PTHR36930">
    <property type="entry name" value="METAL-SULFUR CLUSTER BIOSYNTHESIS PROTEINS YUAD-RELATED"/>
    <property type="match status" value="1"/>
</dbReference>
<dbReference type="SUPFAM" id="SSF141673">
    <property type="entry name" value="MOSC N-terminal domain-like"/>
    <property type="match status" value="1"/>
</dbReference>
<evidence type="ECO:0000259" key="2">
    <source>
        <dbReference type="PROSITE" id="PS51340"/>
    </source>
</evidence>